<feature type="region of interest" description="Disordered" evidence="1">
    <location>
        <begin position="290"/>
        <end position="333"/>
    </location>
</feature>
<dbReference type="EMBL" id="JARKIE010000003">
    <property type="protein sequence ID" value="KAJ7708952.1"/>
    <property type="molecule type" value="Genomic_DNA"/>
</dbReference>
<dbReference type="Proteomes" id="UP001221757">
    <property type="component" value="Unassembled WGS sequence"/>
</dbReference>
<reference evidence="2" key="1">
    <citation type="submission" date="2023-03" db="EMBL/GenBank/DDBJ databases">
        <title>Massive genome expansion in bonnet fungi (Mycena s.s.) driven by repeated elements and novel gene families across ecological guilds.</title>
        <authorList>
            <consortium name="Lawrence Berkeley National Laboratory"/>
            <person name="Harder C.B."/>
            <person name="Miyauchi S."/>
            <person name="Viragh M."/>
            <person name="Kuo A."/>
            <person name="Thoen E."/>
            <person name="Andreopoulos B."/>
            <person name="Lu D."/>
            <person name="Skrede I."/>
            <person name="Drula E."/>
            <person name="Henrissat B."/>
            <person name="Morin E."/>
            <person name="Kohler A."/>
            <person name="Barry K."/>
            <person name="LaButti K."/>
            <person name="Morin E."/>
            <person name="Salamov A."/>
            <person name="Lipzen A."/>
            <person name="Mereny Z."/>
            <person name="Hegedus B."/>
            <person name="Baldrian P."/>
            <person name="Stursova M."/>
            <person name="Weitz H."/>
            <person name="Taylor A."/>
            <person name="Grigoriev I.V."/>
            <person name="Nagy L.G."/>
            <person name="Martin F."/>
            <person name="Kauserud H."/>
        </authorList>
    </citation>
    <scope>NUCLEOTIDE SEQUENCE</scope>
    <source>
        <strain evidence="2">CBHHK067</strain>
    </source>
</reference>
<feature type="compositionally biased region" description="Polar residues" evidence="1">
    <location>
        <begin position="290"/>
        <end position="310"/>
    </location>
</feature>
<proteinExistence type="predicted"/>
<keyword evidence="3" id="KW-1185">Reference proteome</keyword>
<accession>A0AAD7H081</accession>
<evidence type="ECO:0000256" key="1">
    <source>
        <dbReference type="SAM" id="MobiDB-lite"/>
    </source>
</evidence>
<organism evidence="2 3">
    <name type="scientific">Mycena rosella</name>
    <name type="common">Pink bonnet</name>
    <name type="synonym">Agaricus rosellus</name>
    <dbReference type="NCBI Taxonomy" id="1033263"/>
    <lineage>
        <taxon>Eukaryota</taxon>
        <taxon>Fungi</taxon>
        <taxon>Dikarya</taxon>
        <taxon>Basidiomycota</taxon>
        <taxon>Agaricomycotina</taxon>
        <taxon>Agaricomycetes</taxon>
        <taxon>Agaricomycetidae</taxon>
        <taxon>Agaricales</taxon>
        <taxon>Marasmiineae</taxon>
        <taxon>Mycenaceae</taxon>
        <taxon>Mycena</taxon>
    </lineage>
</organism>
<feature type="compositionally biased region" description="Low complexity" evidence="1">
    <location>
        <begin position="311"/>
        <end position="323"/>
    </location>
</feature>
<comment type="caution">
    <text evidence="2">The sequence shown here is derived from an EMBL/GenBank/DDBJ whole genome shotgun (WGS) entry which is preliminary data.</text>
</comment>
<name>A0AAD7H081_MYCRO</name>
<gene>
    <name evidence="2" type="ORF">B0H17DRAFT_1031325</name>
</gene>
<evidence type="ECO:0000313" key="2">
    <source>
        <dbReference type="EMBL" id="KAJ7708952.1"/>
    </source>
</evidence>
<protein>
    <submittedName>
        <fullName evidence="2">Uncharacterized protein</fullName>
    </submittedName>
</protein>
<evidence type="ECO:0000313" key="3">
    <source>
        <dbReference type="Proteomes" id="UP001221757"/>
    </source>
</evidence>
<sequence length="444" mass="48571">MSDSDLYSRLLFPKKQGYPLFYPQPFDTLPEAARKNGTEIGDVGVVTTYGAFDPIFNILRAGDDPANRFGVPLGFEQVVLGLDDIAALALYHLPGSDISNTTINKKRLDIDAGIESNVFLPLGAGAVVEVSTNSKQTGLLLLPDGASRWDLLPLRVFRDYALKHGQSWYAFINGQLGRMIGSGDLYLVTGVTKSTSWSVAAVENQSGDGKVALKLKAAQVGNAGASCAWEWESASSSVNSGPRRRPGEESWRDNQTVFLRGFKVALRSTPLRRSPKVLAIVNAKWSDLTPKTSSTPFSQSRSRPSSVNGRSQSPPSTPSSGSPSDDEQSLDYVPNLYHPSGVVNEYLLDCAPDAMIAVTHDDEWASVINETDEEIPENHRLLSRISNRFNIEITSGTFIVTQGIFSDRLQRVCALKLATLKSKIFMRPMMDHPSEHLHLSKTRG</sequence>
<dbReference type="AlphaFoldDB" id="A0AAD7H081"/>